<name>A0A1S8GRD6_9PROT</name>
<evidence type="ECO:0000313" key="2">
    <source>
        <dbReference type="Proteomes" id="UP000200980"/>
    </source>
</evidence>
<sequence>MEITCFHYAIGSVPSCLILHVIELPQLFPMNVPLLVGWQNVTEANAQNATMARMNEAAASAPQTDDEVLAKLRDGKEDQ</sequence>
<protein>
    <submittedName>
        <fullName evidence="1">Uncharacterized protein</fullName>
    </submittedName>
</protein>
<dbReference type="AlphaFoldDB" id="A0A1S8GRD6"/>
<dbReference type="STRING" id="1539051.AL01_01060"/>
<dbReference type="RefSeq" id="WP_077395415.1">
    <property type="nucleotide sequence ID" value="NZ_JATM01000001.1"/>
</dbReference>
<proteinExistence type="predicted"/>
<gene>
    <name evidence="1" type="ORF">AL01_01060</name>
</gene>
<evidence type="ECO:0000313" key="1">
    <source>
        <dbReference type="EMBL" id="OOL19603.1"/>
    </source>
</evidence>
<comment type="caution">
    <text evidence="1">The sequence shown here is derived from an EMBL/GenBank/DDBJ whole genome shotgun (WGS) entry which is preliminary data.</text>
</comment>
<reference evidence="1 2" key="1">
    <citation type="journal article" date="2016" name="PLoS ONE">
        <title>Whole-Genome Sequence Analysis of Bombella intestini LMG 28161T, a Novel Acetic Acid Bacterium Isolated from the Crop of a Red-Tailed Bumble Bee, Bombus lapidarius.</title>
        <authorList>
            <person name="Li L."/>
            <person name="Illeghems K."/>
            <person name="Van Kerrebroeck S."/>
            <person name="Borremans W."/>
            <person name="Cleenwerck I."/>
            <person name="Smagghe G."/>
            <person name="De Vuyst L."/>
            <person name="Vandamme P."/>
        </authorList>
    </citation>
    <scope>NUCLEOTIDE SEQUENCE [LARGE SCALE GENOMIC DNA]</scope>
    <source>
        <strain evidence="1 2">R-52487</strain>
    </source>
</reference>
<dbReference type="EMBL" id="JATM01000001">
    <property type="protein sequence ID" value="OOL19603.1"/>
    <property type="molecule type" value="Genomic_DNA"/>
</dbReference>
<keyword evidence="2" id="KW-1185">Reference proteome</keyword>
<dbReference type="Proteomes" id="UP000200980">
    <property type="component" value="Unassembled WGS sequence"/>
</dbReference>
<accession>A0A1S8GRD6</accession>
<organism evidence="1 2">
    <name type="scientific">Bombella intestini</name>
    <dbReference type="NCBI Taxonomy" id="1539051"/>
    <lineage>
        <taxon>Bacteria</taxon>
        <taxon>Pseudomonadati</taxon>
        <taxon>Pseudomonadota</taxon>
        <taxon>Alphaproteobacteria</taxon>
        <taxon>Acetobacterales</taxon>
        <taxon>Acetobacteraceae</taxon>
        <taxon>Bombella</taxon>
    </lineage>
</organism>